<organism evidence="4 5">
    <name type="scientific">Pyrenophora seminiperda CCB06</name>
    <dbReference type="NCBI Taxonomy" id="1302712"/>
    <lineage>
        <taxon>Eukaryota</taxon>
        <taxon>Fungi</taxon>
        <taxon>Dikarya</taxon>
        <taxon>Ascomycota</taxon>
        <taxon>Pezizomycotina</taxon>
        <taxon>Dothideomycetes</taxon>
        <taxon>Pleosporomycetidae</taxon>
        <taxon>Pleosporales</taxon>
        <taxon>Pleosporineae</taxon>
        <taxon>Pleosporaceae</taxon>
        <taxon>Pyrenophora</taxon>
    </lineage>
</organism>
<dbReference type="EMBL" id="KE747809">
    <property type="protein sequence ID" value="RMZ66411.1"/>
    <property type="molecule type" value="Genomic_DNA"/>
</dbReference>
<evidence type="ECO:0000256" key="1">
    <source>
        <dbReference type="ARBA" id="ARBA00006484"/>
    </source>
</evidence>
<dbReference type="PANTHER" id="PTHR43477">
    <property type="entry name" value="DIHYDROANTICAPSIN 7-DEHYDROGENASE"/>
    <property type="match status" value="1"/>
</dbReference>
<dbReference type="CDD" id="cd05233">
    <property type="entry name" value="SDR_c"/>
    <property type="match status" value="1"/>
</dbReference>
<sequence>MQLSYKGGKTGQLIFHPALSRRDLAWGSRTCNTRFIEGSGIGFGVAEACTENGALVTVSSSNPERCTKAVARLQEAYPSAKDRIWGLKVDLGNQETLEEELKGLFEKAVAAMGGEKLDHVIYTAGDALKQMALADMTVKNIIQAGQVRFFAPLLVAKFLPTYLNSSYKSSYTITTGAVADRPIPNWSVIASYAGGGASMVRNLALDLKPIRVNGVSPGVVDTELWDAFGSELKPKILESMRSKLATDRVGSSEDVAETYLGLLKDYNVDGVFVKSDGGAFVM</sequence>
<keyword evidence="3" id="KW-0560">Oxidoreductase</keyword>
<dbReference type="InterPro" id="IPR036291">
    <property type="entry name" value="NAD(P)-bd_dom_sf"/>
</dbReference>
<dbReference type="PRINTS" id="PR00081">
    <property type="entry name" value="GDHRDH"/>
</dbReference>
<gene>
    <name evidence="4" type="ORF">GMOD_00001743</name>
</gene>
<dbReference type="InterPro" id="IPR051122">
    <property type="entry name" value="SDR_DHRS6-like"/>
</dbReference>
<evidence type="ECO:0000313" key="5">
    <source>
        <dbReference type="Proteomes" id="UP000265663"/>
    </source>
</evidence>
<name>A0A3M7LW06_9PLEO</name>
<protein>
    <submittedName>
        <fullName evidence="4">Short chain dehydrogenase</fullName>
    </submittedName>
</protein>
<evidence type="ECO:0000313" key="4">
    <source>
        <dbReference type="EMBL" id="RMZ66411.1"/>
    </source>
</evidence>
<dbReference type="AlphaFoldDB" id="A0A3M7LW06"/>
<keyword evidence="2" id="KW-0521">NADP</keyword>
<dbReference type="Gene3D" id="3.40.50.720">
    <property type="entry name" value="NAD(P)-binding Rossmann-like Domain"/>
    <property type="match status" value="1"/>
</dbReference>
<dbReference type="PANTHER" id="PTHR43477:SF1">
    <property type="entry name" value="DIHYDROANTICAPSIN 7-DEHYDROGENASE"/>
    <property type="match status" value="1"/>
</dbReference>
<dbReference type="InterPro" id="IPR002347">
    <property type="entry name" value="SDR_fam"/>
</dbReference>
<dbReference type="InterPro" id="IPR057571">
    <property type="entry name" value="SDR_PhqE-like"/>
</dbReference>
<comment type="similarity">
    <text evidence="1">Belongs to the short-chain dehydrogenases/reductases (SDR) family.</text>
</comment>
<dbReference type="GO" id="GO:0016491">
    <property type="term" value="F:oxidoreductase activity"/>
    <property type="evidence" value="ECO:0007669"/>
    <property type="project" value="UniProtKB-KW"/>
</dbReference>
<evidence type="ECO:0000256" key="3">
    <source>
        <dbReference type="ARBA" id="ARBA00023002"/>
    </source>
</evidence>
<reference evidence="4 5" key="1">
    <citation type="journal article" date="2014" name="PLoS ONE">
        <title>De novo Genome Assembly of the Fungal Plant Pathogen Pyrenophora semeniperda.</title>
        <authorList>
            <person name="Soliai M.M."/>
            <person name="Meyer S.E."/>
            <person name="Udall J.A."/>
            <person name="Elzinga D.E."/>
            <person name="Hermansen R.A."/>
            <person name="Bodily P.M."/>
            <person name="Hart A.A."/>
            <person name="Coleman C.E."/>
        </authorList>
    </citation>
    <scope>NUCLEOTIDE SEQUENCE [LARGE SCALE GENOMIC DNA]</scope>
    <source>
        <strain evidence="4 5">CCB06</strain>
        <tissue evidence="4">Mycelium</tissue>
    </source>
</reference>
<dbReference type="Proteomes" id="UP000265663">
    <property type="component" value="Unassembled WGS sequence"/>
</dbReference>
<dbReference type="SUPFAM" id="SSF51735">
    <property type="entry name" value="NAD(P)-binding Rossmann-fold domains"/>
    <property type="match status" value="1"/>
</dbReference>
<evidence type="ECO:0000256" key="2">
    <source>
        <dbReference type="ARBA" id="ARBA00022857"/>
    </source>
</evidence>
<accession>A0A3M7LW06</accession>
<dbReference type="OrthoDB" id="294295at2759"/>
<dbReference type="Pfam" id="PF23441">
    <property type="entry name" value="SDR"/>
    <property type="match status" value="1"/>
</dbReference>
<keyword evidence="5" id="KW-1185">Reference proteome</keyword>
<proteinExistence type="inferred from homology"/>